<dbReference type="InParanoid" id="A0A1J7J3L4"/>
<organism evidence="2 3">
    <name type="scientific">Coniochaeta ligniaria NRRL 30616</name>
    <dbReference type="NCBI Taxonomy" id="1408157"/>
    <lineage>
        <taxon>Eukaryota</taxon>
        <taxon>Fungi</taxon>
        <taxon>Dikarya</taxon>
        <taxon>Ascomycota</taxon>
        <taxon>Pezizomycotina</taxon>
        <taxon>Sordariomycetes</taxon>
        <taxon>Sordariomycetidae</taxon>
        <taxon>Coniochaetales</taxon>
        <taxon>Coniochaetaceae</taxon>
        <taxon>Coniochaeta</taxon>
    </lineage>
</organism>
<sequence>MHFIRALIGLALATVVAAAPPFLPTRDNLPEGCPSYCDCSQYTDFSDVFACATNPQCQELCNTNRVAKEN</sequence>
<evidence type="ECO:0008006" key="4">
    <source>
        <dbReference type="Google" id="ProtNLM"/>
    </source>
</evidence>
<proteinExistence type="predicted"/>
<dbReference type="Proteomes" id="UP000182658">
    <property type="component" value="Unassembled WGS sequence"/>
</dbReference>
<accession>A0A1J7J3L4</accession>
<protein>
    <recommendedName>
        <fullName evidence="4">Extracellular membrane protein CFEM domain-containing protein</fullName>
    </recommendedName>
</protein>
<reference evidence="2 3" key="1">
    <citation type="submission" date="2016-10" db="EMBL/GenBank/DDBJ databases">
        <title>Draft genome sequence of Coniochaeta ligniaria NRRL30616, a lignocellulolytic fungus for bioabatement of inhibitors in plant biomass hydrolysates.</title>
        <authorList>
            <consortium name="DOE Joint Genome Institute"/>
            <person name="Jimenez D.J."/>
            <person name="Hector R.E."/>
            <person name="Riley R."/>
            <person name="Sun H."/>
            <person name="Grigoriev I.V."/>
            <person name="Van Elsas J.D."/>
            <person name="Nichols N.N."/>
        </authorList>
    </citation>
    <scope>NUCLEOTIDE SEQUENCE [LARGE SCALE GENOMIC DNA]</scope>
    <source>
        <strain evidence="2 3">NRRL 30616</strain>
    </source>
</reference>
<evidence type="ECO:0000313" key="3">
    <source>
        <dbReference type="Proteomes" id="UP000182658"/>
    </source>
</evidence>
<name>A0A1J7J3L4_9PEZI</name>
<evidence type="ECO:0000256" key="1">
    <source>
        <dbReference type="SAM" id="SignalP"/>
    </source>
</evidence>
<dbReference type="EMBL" id="KV875105">
    <property type="protein sequence ID" value="OIW23764.1"/>
    <property type="molecule type" value="Genomic_DNA"/>
</dbReference>
<keyword evidence="1" id="KW-0732">Signal</keyword>
<gene>
    <name evidence="2" type="ORF">CONLIGDRAFT_685999</name>
</gene>
<feature type="chain" id="PRO_5013018246" description="Extracellular membrane protein CFEM domain-containing protein" evidence="1">
    <location>
        <begin position="19"/>
        <end position="70"/>
    </location>
</feature>
<dbReference type="AlphaFoldDB" id="A0A1J7J3L4"/>
<keyword evidence="3" id="KW-1185">Reference proteome</keyword>
<evidence type="ECO:0000313" key="2">
    <source>
        <dbReference type="EMBL" id="OIW23764.1"/>
    </source>
</evidence>
<feature type="signal peptide" evidence="1">
    <location>
        <begin position="1"/>
        <end position="18"/>
    </location>
</feature>